<keyword evidence="1" id="KW-0677">Repeat</keyword>
<evidence type="ECO:0000256" key="1">
    <source>
        <dbReference type="ARBA" id="ARBA00022737"/>
    </source>
</evidence>
<evidence type="ECO:0000313" key="2">
    <source>
        <dbReference type="EMBL" id="KAF2069938.1"/>
    </source>
</evidence>
<sequence>MNNGWPRRPESINKDTNNHTLFSQWYTNNIDTEIIKLDIPFKIRHSLDKLKSDLILIISNPLPNISYLDLILDDSHTNFLKELFEKDIIPNTITHLSVFGITLSQDIQKPSSITHLTIEQVNDYNNIPSTVQQTSLYRVTDENIESPIPLSTKNVLWLSNLPIQPKKIPIGVKRLYLKFDFNHQISKNCIPDTVDYIKLNAFSGPLSDIKFPSNLKTLILKSQFIQYIPDELPKTITHLDITLDPADLFHWLYENGSLPHTITHLKIRVTGQLQLKLIVPSSLLFLDIDSQFHKYITIMDQKDYYQHPETSCMISPTTIQLYQAKPLLLNLTNLSIKYGKKKDYDPKFNFSICPPTLTILKCPDQRFIPYGNMFTYIEYSIEPCIHKIVFKNSDKPISAANLPIQFNVKTTVFTPNIIDKVEELHIEAIEEVLYQYYEPEVPSKPNLNIDVKKLYLSFSAVLPGYVPSSVTNLDLDAFPKIYPGSIPDGVKVLTSRYGLEFDKPDLIPPSVQIFNCCQLNYQFIPPTVKEININLSNENLKYLIQTKKENTSFIKKIKSDIVNVSNGSFFKIWRNNYLKKLIFESKYPSYFIPTNADQVLKAQNRFRNITLGFTDINRFTMEMFPNHCLNIIGVEINFPYSTDLLLSILPRAITRLKINYVKNMKLPSWITHLELVQQQDFWLSHNQLKSTDIPSSVTHLCLWKFKKILQNMIPSTIKYLETDCTKFGKNSIPSGEISVKFKNICTNSYEFELGSKTVISKPTNQLVPHIFVWDKNQPLTQGIVPNNTRKLIFGDKFNQPIFENSIPTSVTEIIFGEDFDQPISSIYLAPSLTCISFGRGSTYLSFETLPSSVRYLYFYYHIGQRMDTIPQTIDHVCLYNTPSDFSPPPHIKHIQVKMILNNCITKETTTLSLSPSVSSIQIDGSFVLKDKIESIEQEISQFGQHVQINLLPGCFNSFLKPGSLISNIKSIEFDSSYNIPILPGSLPDSVTRVCFGSSFNQPFSPPPFLKILDLGLSFNQPIKLPNSLEQLCISKKFNQPFYIGFFPHNLKIIRFFCHIDKPFERFVFPDSIQEIHIYSSKNDIFPTIDSLATNLKILTCHYFYGLFDSLPCSIQELIITEPYLKANQISARDIPDSLSLTKLTIAENQPIVDLQYLPNSIKHLKLGKHHFKEKIPDTIETLEFSNENKFGFNYHFSKKQNK</sequence>
<organism evidence="2 3">
    <name type="scientific">Polysphondylium violaceum</name>
    <dbReference type="NCBI Taxonomy" id="133409"/>
    <lineage>
        <taxon>Eukaryota</taxon>
        <taxon>Amoebozoa</taxon>
        <taxon>Evosea</taxon>
        <taxon>Eumycetozoa</taxon>
        <taxon>Dictyostelia</taxon>
        <taxon>Dictyosteliales</taxon>
        <taxon>Dictyosteliaceae</taxon>
        <taxon>Polysphondylium</taxon>
    </lineage>
</organism>
<evidence type="ECO:0000313" key="3">
    <source>
        <dbReference type="Proteomes" id="UP000695562"/>
    </source>
</evidence>
<name>A0A8J4PMP2_9MYCE</name>
<keyword evidence="3" id="KW-1185">Reference proteome</keyword>
<comment type="caution">
    <text evidence="2">The sequence shown here is derived from an EMBL/GenBank/DDBJ whole genome shotgun (WGS) entry which is preliminary data.</text>
</comment>
<evidence type="ECO:0008006" key="4">
    <source>
        <dbReference type="Google" id="ProtNLM"/>
    </source>
</evidence>
<dbReference type="Pfam" id="PF05725">
    <property type="entry name" value="FNIP"/>
    <property type="match status" value="5"/>
</dbReference>
<dbReference type="InterPro" id="IPR051251">
    <property type="entry name" value="STK_FNIP-Repeat"/>
</dbReference>
<dbReference type="OrthoDB" id="18551at2759"/>
<dbReference type="InterPro" id="IPR008615">
    <property type="entry name" value="FNIP"/>
</dbReference>
<gene>
    <name evidence="2" type="ORF">CYY_008747</name>
</gene>
<accession>A0A8J4PMP2</accession>
<dbReference type="AlphaFoldDB" id="A0A8J4PMP2"/>
<dbReference type="PANTHER" id="PTHR32134:SF92">
    <property type="entry name" value="FNIP REPEAT-CONTAINING PROTEIN"/>
    <property type="match status" value="1"/>
</dbReference>
<proteinExistence type="predicted"/>
<dbReference type="EMBL" id="AJWJ01000570">
    <property type="protein sequence ID" value="KAF2069938.1"/>
    <property type="molecule type" value="Genomic_DNA"/>
</dbReference>
<reference evidence="2" key="1">
    <citation type="submission" date="2020-01" db="EMBL/GenBank/DDBJ databases">
        <title>Development of genomics and gene disruption for Polysphondylium violaceum indicates a role for the polyketide synthase stlB in stalk morphogenesis.</title>
        <authorList>
            <person name="Narita B."/>
            <person name="Kawabe Y."/>
            <person name="Kin K."/>
            <person name="Saito T."/>
            <person name="Gibbs R."/>
            <person name="Kuspa A."/>
            <person name="Muzny D."/>
            <person name="Queller D."/>
            <person name="Richards S."/>
            <person name="Strassman J."/>
            <person name="Sucgang R."/>
            <person name="Worley K."/>
            <person name="Schaap P."/>
        </authorList>
    </citation>
    <scope>NUCLEOTIDE SEQUENCE</scope>
    <source>
        <strain evidence="2">QSvi11</strain>
    </source>
</reference>
<dbReference type="PANTHER" id="PTHR32134">
    <property type="entry name" value="FNIP REPEAT-CONTAINING PROTEIN"/>
    <property type="match status" value="1"/>
</dbReference>
<dbReference type="Proteomes" id="UP000695562">
    <property type="component" value="Unassembled WGS sequence"/>
</dbReference>
<protein>
    <recommendedName>
        <fullName evidence="4">FNIP repeat-containing protein</fullName>
    </recommendedName>
</protein>